<sequence>MKETFLRHVQVHVMLSCIRRLKLVEKQLLKLGKLFLMMQRLLAVCDPAQNSVSHVALKLISALDAFPIVTDKSTTIDVVEHQQVVLYKFS</sequence>
<dbReference type="GO" id="GO:0008168">
    <property type="term" value="F:methyltransferase activity"/>
    <property type="evidence" value="ECO:0007669"/>
    <property type="project" value="UniProtKB-KW"/>
</dbReference>
<name>A0A840E7T6_9HYPH</name>
<keyword evidence="1" id="KW-0489">Methyltransferase</keyword>
<evidence type="ECO:0000313" key="1">
    <source>
        <dbReference type="EMBL" id="MBB4077146.1"/>
    </source>
</evidence>
<dbReference type="Proteomes" id="UP000585970">
    <property type="component" value="Unassembled WGS sequence"/>
</dbReference>
<dbReference type="EMBL" id="JACIFE010000023">
    <property type="protein sequence ID" value="MBB4077146.1"/>
    <property type="molecule type" value="Genomic_DNA"/>
</dbReference>
<evidence type="ECO:0000313" key="2">
    <source>
        <dbReference type="Proteomes" id="UP000585970"/>
    </source>
</evidence>
<gene>
    <name evidence="1" type="ORF">GGR08_001463</name>
</gene>
<reference evidence="1 2" key="1">
    <citation type="submission" date="2020-08" db="EMBL/GenBank/DDBJ databases">
        <title>Genomic Encyclopedia of Type Strains, Phase IV (KMG-IV): sequencing the most valuable type-strain genomes for metagenomic binning, comparative biology and taxonomic classification.</title>
        <authorList>
            <person name="Goeker M."/>
        </authorList>
    </citation>
    <scope>NUCLEOTIDE SEQUENCE [LARGE SCALE GENOMIC DNA]</scope>
    <source>
        <strain evidence="1 2">DSM 100694</strain>
    </source>
</reference>
<organism evidence="1 2">
    <name type="scientific">Bartonella fuyuanensis</name>
    <dbReference type="NCBI Taxonomy" id="1460968"/>
    <lineage>
        <taxon>Bacteria</taxon>
        <taxon>Pseudomonadati</taxon>
        <taxon>Pseudomonadota</taxon>
        <taxon>Alphaproteobacteria</taxon>
        <taxon>Hyphomicrobiales</taxon>
        <taxon>Bartonellaceae</taxon>
        <taxon>Bartonella</taxon>
    </lineage>
</organism>
<keyword evidence="2" id="KW-1185">Reference proteome</keyword>
<accession>A0A840E7T6</accession>
<comment type="caution">
    <text evidence="1">The sequence shown here is derived from an EMBL/GenBank/DDBJ whole genome shotgun (WGS) entry which is preliminary data.</text>
</comment>
<dbReference type="AlphaFoldDB" id="A0A840E7T6"/>
<dbReference type="GO" id="GO:0032259">
    <property type="term" value="P:methylation"/>
    <property type="evidence" value="ECO:0007669"/>
    <property type="project" value="UniProtKB-KW"/>
</dbReference>
<keyword evidence="1" id="KW-0808">Transferase</keyword>
<protein>
    <submittedName>
        <fullName evidence="1">Putative rRNA methylase YqxC with S4 and FtsJ domains</fullName>
    </submittedName>
</protein>
<proteinExistence type="predicted"/>